<keyword evidence="1" id="KW-0812">Transmembrane</keyword>
<evidence type="ECO:0000313" key="3">
    <source>
        <dbReference type="Proteomes" id="UP001597051"/>
    </source>
</evidence>
<name>A0ABW3J479_9FLAO</name>
<accession>A0ABW3J479</accession>
<gene>
    <name evidence="2" type="ORF">ACFQ0S_08595</name>
</gene>
<proteinExistence type="predicted"/>
<protein>
    <submittedName>
        <fullName evidence="2">Uncharacterized protein</fullName>
    </submittedName>
</protein>
<keyword evidence="1" id="KW-0472">Membrane</keyword>
<comment type="caution">
    <text evidence="2">The sequence shown here is derived from an EMBL/GenBank/DDBJ whole genome shotgun (WGS) entry which is preliminary data.</text>
</comment>
<keyword evidence="3" id="KW-1185">Reference proteome</keyword>
<reference evidence="3" key="1">
    <citation type="journal article" date="2019" name="Int. J. Syst. Evol. Microbiol.">
        <title>The Global Catalogue of Microorganisms (GCM) 10K type strain sequencing project: providing services to taxonomists for standard genome sequencing and annotation.</title>
        <authorList>
            <consortium name="The Broad Institute Genomics Platform"/>
            <consortium name="The Broad Institute Genome Sequencing Center for Infectious Disease"/>
            <person name="Wu L."/>
            <person name="Ma J."/>
        </authorList>
    </citation>
    <scope>NUCLEOTIDE SEQUENCE [LARGE SCALE GENOMIC DNA]</scope>
    <source>
        <strain evidence="3">CECT 7649</strain>
    </source>
</reference>
<dbReference type="RefSeq" id="WP_379756162.1">
    <property type="nucleotide sequence ID" value="NZ_JBHSYB010000024.1"/>
</dbReference>
<keyword evidence="1" id="KW-1133">Transmembrane helix</keyword>
<evidence type="ECO:0000313" key="2">
    <source>
        <dbReference type="EMBL" id="MFD0984528.1"/>
    </source>
</evidence>
<feature type="transmembrane region" description="Helical" evidence="1">
    <location>
        <begin position="163"/>
        <end position="180"/>
    </location>
</feature>
<sequence length="288" mass="32923">MNSSTYENYTEAIKAQYDEVKEGMYASFLLQPTPAQLRNLCVMLLDHGLSKADEGIFTLFFQVKEGENLRRSIENFDVEKFKAVKNFLTGKNTKTNPNSLNLIAVLVNFNSRPFSKFIQQGATVVKKTAMEVSIQEEESREIIKQEYFQENVILHQKKPKARSIAIGVGVIGLIVGSFGIKKEYFPDKECVQWNKDHYEEVVCEGSKIGFADVNPIIEGQESLLDFKKIEVSDTTTFFKNKQPVIWYCKQDGKCEYFNAPGLHPESGKTLKPISKYIIKKYVLQENKK</sequence>
<dbReference type="EMBL" id="JBHTIZ010000023">
    <property type="protein sequence ID" value="MFD0984528.1"/>
    <property type="molecule type" value="Genomic_DNA"/>
</dbReference>
<organism evidence="2 3">
    <name type="scientific">Flavobacterium myungsuense</name>
    <dbReference type="NCBI Taxonomy" id="651823"/>
    <lineage>
        <taxon>Bacteria</taxon>
        <taxon>Pseudomonadati</taxon>
        <taxon>Bacteroidota</taxon>
        <taxon>Flavobacteriia</taxon>
        <taxon>Flavobacteriales</taxon>
        <taxon>Flavobacteriaceae</taxon>
        <taxon>Flavobacterium</taxon>
    </lineage>
</organism>
<evidence type="ECO:0000256" key="1">
    <source>
        <dbReference type="SAM" id="Phobius"/>
    </source>
</evidence>
<dbReference type="Proteomes" id="UP001597051">
    <property type="component" value="Unassembled WGS sequence"/>
</dbReference>